<organism evidence="1 2">
    <name type="scientific">Segetibacter aerophilus</name>
    <dbReference type="NCBI Taxonomy" id="670293"/>
    <lineage>
        <taxon>Bacteria</taxon>
        <taxon>Pseudomonadati</taxon>
        <taxon>Bacteroidota</taxon>
        <taxon>Chitinophagia</taxon>
        <taxon>Chitinophagales</taxon>
        <taxon>Chitinophagaceae</taxon>
        <taxon>Segetibacter</taxon>
    </lineage>
</organism>
<sequence length="229" mass="25806">MLWESYLLKRYEKKIVNKATFLTVTERDADLFKKLGCKNATFVPLFLPDWKLDNRDGKGSFCLYHGDLSVAENEQAAIWLLEKVFNDLAIPFVVAGKNPPQNLIKLAHSKNSTCLIANPGEQEMQDLITKAHINIIPSYNSTGIKLKLLNALYNGRHCLVNEATIEGTGLEAACNIASTEQEFKNAITELYDNPFPTEEIQTRKQLLENVFNSRSNAIKIVEAVWGKMT</sequence>
<evidence type="ECO:0000313" key="1">
    <source>
        <dbReference type="EMBL" id="GEO08569.1"/>
    </source>
</evidence>
<name>A0A512B9F3_9BACT</name>
<dbReference type="AlphaFoldDB" id="A0A512B9F3"/>
<gene>
    <name evidence="1" type="ORF">SAE01_10650</name>
</gene>
<accession>A0A512B9F3</accession>
<dbReference type="EMBL" id="BJYT01000002">
    <property type="protein sequence ID" value="GEO08569.1"/>
    <property type="molecule type" value="Genomic_DNA"/>
</dbReference>
<proteinExistence type="predicted"/>
<protein>
    <recommendedName>
        <fullName evidence="3">Glycosyl transferase family 1 domain-containing protein</fullName>
    </recommendedName>
</protein>
<dbReference type="Proteomes" id="UP000321513">
    <property type="component" value="Unassembled WGS sequence"/>
</dbReference>
<evidence type="ECO:0008006" key="3">
    <source>
        <dbReference type="Google" id="ProtNLM"/>
    </source>
</evidence>
<evidence type="ECO:0000313" key="2">
    <source>
        <dbReference type="Proteomes" id="UP000321513"/>
    </source>
</evidence>
<reference evidence="1 2" key="1">
    <citation type="submission" date="2019-07" db="EMBL/GenBank/DDBJ databases">
        <title>Whole genome shotgun sequence of Segetibacter aerophilus NBRC 106135.</title>
        <authorList>
            <person name="Hosoyama A."/>
            <person name="Uohara A."/>
            <person name="Ohji S."/>
            <person name="Ichikawa N."/>
        </authorList>
    </citation>
    <scope>NUCLEOTIDE SEQUENCE [LARGE SCALE GENOMIC DNA]</scope>
    <source>
        <strain evidence="1 2">NBRC 106135</strain>
    </source>
</reference>
<dbReference type="Gene3D" id="3.40.50.2000">
    <property type="entry name" value="Glycogen Phosphorylase B"/>
    <property type="match status" value="1"/>
</dbReference>
<keyword evidence="2" id="KW-1185">Reference proteome</keyword>
<comment type="caution">
    <text evidence="1">The sequence shown here is derived from an EMBL/GenBank/DDBJ whole genome shotgun (WGS) entry which is preliminary data.</text>
</comment>